<organism evidence="1">
    <name type="scientific">Anguilla anguilla</name>
    <name type="common">European freshwater eel</name>
    <name type="synonym">Muraena anguilla</name>
    <dbReference type="NCBI Taxonomy" id="7936"/>
    <lineage>
        <taxon>Eukaryota</taxon>
        <taxon>Metazoa</taxon>
        <taxon>Chordata</taxon>
        <taxon>Craniata</taxon>
        <taxon>Vertebrata</taxon>
        <taxon>Euteleostomi</taxon>
        <taxon>Actinopterygii</taxon>
        <taxon>Neopterygii</taxon>
        <taxon>Teleostei</taxon>
        <taxon>Anguilliformes</taxon>
        <taxon>Anguillidae</taxon>
        <taxon>Anguilla</taxon>
    </lineage>
</organism>
<name>A0A0E9PU20_ANGAN</name>
<accession>A0A0E9PU20</accession>
<protein>
    <submittedName>
        <fullName evidence="1">Uncharacterized protein</fullName>
    </submittedName>
</protein>
<sequence length="20" mass="2284">MGSGFFLVPAVRHWILLIKV</sequence>
<dbReference type="EMBL" id="GBXM01101234">
    <property type="protein sequence ID" value="JAH07343.1"/>
    <property type="molecule type" value="Transcribed_RNA"/>
</dbReference>
<reference evidence="1" key="2">
    <citation type="journal article" date="2015" name="Fish Shellfish Immunol.">
        <title>Early steps in the European eel (Anguilla anguilla)-Vibrio vulnificus interaction in the gills: Role of the RtxA13 toxin.</title>
        <authorList>
            <person name="Callol A."/>
            <person name="Pajuelo D."/>
            <person name="Ebbesson L."/>
            <person name="Teles M."/>
            <person name="MacKenzie S."/>
            <person name="Amaro C."/>
        </authorList>
    </citation>
    <scope>NUCLEOTIDE SEQUENCE</scope>
</reference>
<reference evidence="1" key="1">
    <citation type="submission" date="2014-11" db="EMBL/GenBank/DDBJ databases">
        <authorList>
            <person name="Amaro Gonzalez C."/>
        </authorList>
    </citation>
    <scope>NUCLEOTIDE SEQUENCE</scope>
</reference>
<proteinExistence type="predicted"/>
<dbReference type="AlphaFoldDB" id="A0A0E9PU20"/>
<evidence type="ECO:0000313" key="1">
    <source>
        <dbReference type="EMBL" id="JAH07343.1"/>
    </source>
</evidence>